<feature type="signal peptide" evidence="6">
    <location>
        <begin position="1"/>
        <end position="19"/>
    </location>
</feature>
<evidence type="ECO:0000256" key="2">
    <source>
        <dbReference type="ARBA" id="ARBA00022741"/>
    </source>
</evidence>
<feature type="region of interest" description="Disordered" evidence="5">
    <location>
        <begin position="29"/>
        <end position="57"/>
    </location>
</feature>
<keyword evidence="6" id="KW-0732">Signal</keyword>
<keyword evidence="4" id="KW-0342">GTP-binding</keyword>
<sequence length="648" mass="72225">MRILLILFWTCAAAFLVEPNNRRLIQQNAESRRAARRNRKQALNKDQPNLNNNSKNDHVRVDIVVSEDDGSMSLAILEQNEEDIEQSRLAEIRNEMIRIYSEHLPAKVQEVDTLLTKYAGREALLLSAIEAKYLGGGLFTETEATRRAEKALRLGEEARLNTENKRKEKIKQAALILTQEREQIEERAAELLAFDDPVDIVLCSTALGSAVRRLCAANHLDRAIRLADQAPPEWRWRPTNNKESRFCGRSGVLAELATGLLGIIKKDSHGNTSIIDHIFTAASGTPLACFAVLLCAQDADPNQLMKIIEHCAIVKTPKLDRESTLFAFAEAVRIGANNRPMLALDLADAAERLFGDFAELCPELSEYTSRAIIKNTKRVTDADTMGRMPPPNHPELVLLGRSNVGKSSLVNGLLGRKTLAPISAQPGRTRRFVFYNVQLTDGREMMFVDIPGAGFARLPSEDEISNRHMTTSSCQKDDKNIISPKIESWRALTSRYLRIREPLTILLQLLDARRWSEDGNIPSVDLDTIRLAAEANVERIANPTTVPYRMIIVLTKIDKLGPKRLARARDRVAAEIKPFGLTIEQEIIQSGGVQLVGLVATSATARPPRGRRAVWRAILTALEDLTLPVEQKTSSSSFLTEDDAIISF</sequence>
<dbReference type="GO" id="GO:0005525">
    <property type="term" value="F:GTP binding"/>
    <property type="evidence" value="ECO:0007669"/>
    <property type="project" value="UniProtKB-KW"/>
</dbReference>
<feature type="domain" description="EngB-type G" evidence="7">
    <location>
        <begin position="392"/>
        <end position="624"/>
    </location>
</feature>
<dbReference type="SUPFAM" id="SSF52540">
    <property type="entry name" value="P-loop containing nucleoside triphosphate hydrolases"/>
    <property type="match status" value="1"/>
</dbReference>
<evidence type="ECO:0000256" key="4">
    <source>
        <dbReference type="ARBA" id="ARBA00023134"/>
    </source>
</evidence>
<keyword evidence="1" id="KW-0479">Metal-binding</keyword>
<accession>A0A7S3JPU2</accession>
<evidence type="ECO:0000256" key="3">
    <source>
        <dbReference type="ARBA" id="ARBA00022842"/>
    </source>
</evidence>
<keyword evidence="2" id="KW-0547">Nucleotide-binding</keyword>
<organism evidence="8">
    <name type="scientific">Aureoumbra lagunensis</name>
    <dbReference type="NCBI Taxonomy" id="44058"/>
    <lineage>
        <taxon>Eukaryota</taxon>
        <taxon>Sar</taxon>
        <taxon>Stramenopiles</taxon>
        <taxon>Ochrophyta</taxon>
        <taxon>Pelagophyceae</taxon>
        <taxon>Pelagomonadales</taxon>
        <taxon>Aureoumbra</taxon>
    </lineage>
</organism>
<gene>
    <name evidence="8" type="ORF">ALAG00032_LOCUS1877</name>
</gene>
<dbReference type="EMBL" id="HBIJ01002742">
    <property type="protein sequence ID" value="CAE0361145.1"/>
    <property type="molecule type" value="Transcribed_RNA"/>
</dbReference>
<dbReference type="PROSITE" id="PS51706">
    <property type="entry name" value="G_ENGB"/>
    <property type="match status" value="1"/>
</dbReference>
<dbReference type="InterPro" id="IPR030393">
    <property type="entry name" value="G_ENGB_dom"/>
</dbReference>
<dbReference type="PANTHER" id="PTHR11649">
    <property type="entry name" value="MSS1/TRME-RELATED GTP-BINDING PROTEIN"/>
    <property type="match status" value="1"/>
</dbReference>
<evidence type="ECO:0000256" key="1">
    <source>
        <dbReference type="ARBA" id="ARBA00022723"/>
    </source>
</evidence>
<feature type="chain" id="PRO_5031521500" description="EngB-type G domain-containing protein" evidence="6">
    <location>
        <begin position="20"/>
        <end position="648"/>
    </location>
</feature>
<evidence type="ECO:0000256" key="5">
    <source>
        <dbReference type="SAM" id="MobiDB-lite"/>
    </source>
</evidence>
<dbReference type="AlphaFoldDB" id="A0A7S3JPU2"/>
<dbReference type="PANTHER" id="PTHR11649:SF13">
    <property type="entry name" value="ENGB-TYPE G DOMAIN-CONTAINING PROTEIN"/>
    <property type="match status" value="1"/>
</dbReference>
<dbReference type="GO" id="GO:0046872">
    <property type="term" value="F:metal ion binding"/>
    <property type="evidence" value="ECO:0007669"/>
    <property type="project" value="UniProtKB-KW"/>
</dbReference>
<evidence type="ECO:0000256" key="6">
    <source>
        <dbReference type="SAM" id="SignalP"/>
    </source>
</evidence>
<dbReference type="InterPro" id="IPR027417">
    <property type="entry name" value="P-loop_NTPase"/>
</dbReference>
<dbReference type="Gene3D" id="3.40.50.300">
    <property type="entry name" value="P-loop containing nucleotide triphosphate hydrolases"/>
    <property type="match status" value="1"/>
</dbReference>
<evidence type="ECO:0000313" key="8">
    <source>
        <dbReference type="EMBL" id="CAE0361145.1"/>
    </source>
</evidence>
<name>A0A7S3JPU2_9STRA</name>
<keyword evidence="3" id="KW-0460">Magnesium</keyword>
<dbReference type="InterPro" id="IPR006073">
    <property type="entry name" value="GTP-bd"/>
</dbReference>
<reference evidence="8" key="1">
    <citation type="submission" date="2021-01" db="EMBL/GenBank/DDBJ databases">
        <authorList>
            <person name="Corre E."/>
            <person name="Pelletier E."/>
            <person name="Niang G."/>
            <person name="Scheremetjew M."/>
            <person name="Finn R."/>
            <person name="Kale V."/>
            <person name="Holt S."/>
            <person name="Cochrane G."/>
            <person name="Meng A."/>
            <person name="Brown T."/>
            <person name="Cohen L."/>
        </authorList>
    </citation>
    <scope>NUCLEOTIDE SEQUENCE</scope>
    <source>
        <strain evidence="8">CCMP1510</strain>
    </source>
</reference>
<dbReference type="Pfam" id="PF01926">
    <property type="entry name" value="MMR_HSR1"/>
    <property type="match status" value="1"/>
</dbReference>
<protein>
    <recommendedName>
        <fullName evidence="7">EngB-type G domain-containing protein</fullName>
    </recommendedName>
</protein>
<evidence type="ECO:0000259" key="7">
    <source>
        <dbReference type="PROSITE" id="PS51706"/>
    </source>
</evidence>
<proteinExistence type="predicted"/>